<dbReference type="Gene3D" id="1.10.8.60">
    <property type="match status" value="1"/>
</dbReference>
<dbReference type="GO" id="GO:0006261">
    <property type="term" value="P:DNA-templated DNA replication"/>
    <property type="evidence" value="ECO:0007669"/>
    <property type="project" value="TreeGrafter"/>
</dbReference>
<dbReference type="EMBL" id="VSIX01000166">
    <property type="protein sequence ID" value="TYB30250.1"/>
    <property type="molecule type" value="Genomic_DNA"/>
</dbReference>
<sequence length="324" mass="38667">MKFNEFLSLIESKKLDKITLILGEEHFYLRNIMEMLNKIYGENRVNIMHGEDVKIEKVKEELETQDMFSDQNIILLIDPEKVKDIDKLSKNFKKRNKLTNNLLLYSYQKYLNVKKKPYKFIDKKSILKFKKIYKNKLHYLIRDYVKEHGKKMKRDAIDYFIERNEDNVEIIFKELDKLLIFVAGKKTIKIEDIEKLSGNFARINVFSILDNLRNQNKTQFYSSLEYILKEKDTYEILGILKLLYTELKKILTVKNNLNLQNNQIANKINLHPYVFKKNNYRACAKNISYSKIKNVIKKLTDADLTLKLGGDPYTVFHNLFLDFF</sequence>
<dbReference type="InterPro" id="IPR048466">
    <property type="entry name" value="DNA_pol3_delta-like_C"/>
</dbReference>
<evidence type="ECO:0000256" key="1">
    <source>
        <dbReference type="ARBA" id="ARBA00012417"/>
    </source>
</evidence>
<evidence type="ECO:0000313" key="9">
    <source>
        <dbReference type="EMBL" id="TYB30250.1"/>
    </source>
</evidence>
<dbReference type="InterPro" id="IPR005790">
    <property type="entry name" value="DNA_polIII_delta"/>
</dbReference>
<dbReference type="Gene3D" id="1.20.272.10">
    <property type="match status" value="1"/>
</dbReference>
<keyword evidence="3 9" id="KW-0548">Nucleotidyltransferase</keyword>
<dbReference type="GO" id="GO:0009360">
    <property type="term" value="C:DNA polymerase III complex"/>
    <property type="evidence" value="ECO:0007669"/>
    <property type="project" value="TreeGrafter"/>
</dbReference>
<proteinExistence type="inferred from homology"/>
<gene>
    <name evidence="9" type="primary">holA</name>
    <name evidence="9" type="ORF">FXF47_10185</name>
</gene>
<evidence type="ECO:0000256" key="2">
    <source>
        <dbReference type="ARBA" id="ARBA00022679"/>
    </source>
</evidence>
<dbReference type="InterPro" id="IPR027417">
    <property type="entry name" value="P-loop_NTPase"/>
</dbReference>
<dbReference type="GO" id="GO:0003887">
    <property type="term" value="F:DNA-directed DNA polymerase activity"/>
    <property type="evidence" value="ECO:0007669"/>
    <property type="project" value="UniProtKB-KW"/>
</dbReference>
<dbReference type="PANTHER" id="PTHR34388:SF1">
    <property type="entry name" value="DNA POLYMERASE III SUBUNIT DELTA"/>
    <property type="match status" value="1"/>
</dbReference>
<evidence type="ECO:0000256" key="7">
    <source>
        <dbReference type="ARBA" id="ARBA00049244"/>
    </source>
</evidence>
<dbReference type="Pfam" id="PF21694">
    <property type="entry name" value="DNA_pol3_delta_C"/>
    <property type="match status" value="1"/>
</dbReference>
<evidence type="ECO:0000256" key="6">
    <source>
        <dbReference type="ARBA" id="ARBA00034754"/>
    </source>
</evidence>
<dbReference type="SUPFAM" id="SSF48019">
    <property type="entry name" value="post-AAA+ oligomerization domain-like"/>
    <property type="match status" value="1"/>
</dbReference>
<dbReference type="GO" id="GO:0003677">
    <property type="term" value="F:DNA binding"/>
    <property type="evidence" value="ECO:0007669"/>
    <property type="project" value="InterPro"/>
</dbReference>
<organism evidence="9 10">
    <name type="scientific">Candidatus Mcinerneyibacterium aminivorans</name>
    <dbReference type="NCBI Taxonomy" id="2703815"/>
    <lineage>
        <taxon>Bacteria</taxon>
        <taxon>Candidatus Macinerneyibacteriota</taxon>
        <taxon>Candidatus Mcinerneyibacteria</taxon>
        <taxon>Candidatus Mcinerneyibacteriales</taxon>
        <taxon>Candidatus Mcinerneyibacteriaceae</taxon>
        <taxon>Candidatus Mcinerneyibacterium</taxon>
    </lineage>
</organism>
<comment type="catalytic activity">
    <reaction evidence="7">
        <text>DNA(n) + a 2'-deoxyribonucleoside 5'-triphosphate = DNA(n+1) + diphosphate</text>
        <dbReference type="Rhea" id="RHEA:22508"/>
        <dbReference type="Rhea" id="RHEA-COMP:17339"/>
        <dbReference type="Rhea" id="RHEA-COMP:17340"/>
        <dbReference type="ChEBI" id="CHEBI:33019"/>
        <dbReference type="ChEBI" id="CHEBI:61560"/>
        <dbReference type="ChEBI" id="CHEBI:173112"/>
        <dbReference type="EC" id="2.7.7.7"/>
    </reaction>
</comment>
<keyword evidence="4" id="KW-0235">DNA replication</keyword>
<dbReference type="EC" id="2.7.7.7" evidence="1"/>
<dbReference type="Proteomes" id="UP000324143">
    <property type="component" value="Unassembled WGS sequence"/>
</dbReference>
<dbReference type="PANTHER" id="PTHR34388">
    <property type="entry name" value="DNA POLYMERASE III SUBUNIT DELTA"/>
    <property type="match status" value="1"/>
</dbReference>
<comment type="similarity">
    <text evidence="6">Belongs to the DNA polymerase HolA subunit family.</text>
</comment>
<keyword evidence="5" id="KW-0239">DNA-directed DNA polymerase</keyword>
<reference evidence="9" key="1">
    <citation type="submission" date="2019-08" db="EMBL/GenBank/DDBJ databases">
        <title>Genomic characterization of a novel candidate phylum (ARYD3) from a high temperature, high salinity tertiary oil reservoir in north central Oklahoma, USA.</title>
        <authorList>
            <person name="Youssef N.H."/>
            <person name="Yadav A."/>
            <person name="Elshahed M.S."/>
        </authorList>
    </citation>
    <scope>NUCLEOTIDE SEQUENCE [LARGE SCALE GENOMIC DNA]</scope>
    <source>
        <strain evidence="9">ARYD3</strain>
    </source>
</reference>
<name>A0A5D0MFM3_9BACT</name>
<evidence type="ECO:0000259" key="8">
    <source>
        <dbReference type="Pfam" id="PF21694"/>
    </source>
</evidence>
<comment type="caution">
    <text evidence="9">The sequence shown here is derived from an EMBL/GenBank/DDBJ whole genome shotgun (WGS) entry which is preliminary data.</text>
</comment>
<dbReference type="Gene3D" id="3.40.50.300">
    <property type="entry name" value="P-loop containing nucleotide triphosphate hydrolases"/>
    <property type="match status" value="1"/>
</dbReference>
<dbReference type="AlphaFoldDB" id="A0A5D0MFM3"/>
<evidence type="ECO:0000256" key="4">
    <source>
        <dbReference type="ARBA" id="ARBA00022705"/>
    </source>
</evidence>
<feature type="domain" description="DNA polymerase III delta subunit-like C-terminal" evidence="8">
    <location>
        <begin position="204"/>
        <end position="319"/>
    </location>
</feature>
<protein>
    <recommendedName>
        <fullName evidence="1">DNA-directed DNA polymerase</fullName>
        <ecNumber evidence="1">2.7.7.7</ecNumber>
    </recommendedName>
</protein>
<evidence type="ECO:0000313" key="10">
    <source>
        <dbReference type="Proteomes" id="UP000324143"/>
    </source>
</evidence>
<dbReference type="NCBIfam" id="TIGR01128">
    <property type="entry name" value="holA"/>
    <property type="match status" value="1"/>
</dbReference>
<keyword evidence="2 9" id="KW-0808">Transferase</keyword>
<accession>A0A5D0MFM3</accession>
<evidence type="ECO:0000256" key="3">
    <source>
        <dbReference type="ARBA" id="ARBA00022695"/>
    </source>
</evidence>
<dbReference type="SUPFAM" id="SSF52540">
    <property type="entry name" value="P-loop containing nucleoside triphosphate hydrolases"/>
    <property type="match status" value="1"/>
</dbReference>
<evidence type="ECO:0000256" key="5">
    <source>
        <dbReference type="ARBA" id="ARBA00022932"/>
    </source>
</evidence>
<keyword evidence="10" id="KW-1185">Reference proteome</keyword>
<dbReference type="InterPro" id="IPR008921">
    <property type="entry name" value="DNA_pol3_clamp-load_cplx_C"/>
</dbReference>